<accession>A0ABV5YYW1</accession>
<gene>
    <name evidence="1" type="ORF">ACFFNX_46190</name>
</gene>
<feature type="non-terminal residue" evidence="1">
    <location>
        <position position="117"/>
    </location>
</feature>
<dbReference type="Proteomes" id="UP001589627">
    <property type="component" value="Unassembled WGS sequence"/>
</dbReference>
<keyword evidence="2" id="KW-1185">Reference proteome</keyword>
<name>A0ABV5YYW1_9ACTN</name>
<evidence type="ECO:0000313" key="1">
    <source>
        <dbReference type="EMBL" id="MFB9839557.1"/>
    </source>
</evidence>
<reference evidence="1 2" key="1">
    <citation type="submission" date="2024-09" db="EMBL/GenBank/DDBJ databases">
        <authorList>
            <person name="Sun Q."/>
            <person name="Mori K."/>
        </authorList>
    </citation>
    <scope>NUCLEOTIDE SEQUENCE [LARGE SCALE GENOMIC DNA]</scope>
    <source>
        <strain evidence="1 2">TBRC 0563</strain>
    </source>
</reference>
<organism evidence="1 2">
    <name type="scientific">Actinoallomurus acaciae</name>
    <dbReference type="NCBI Taxonomy" id="502577"/>
    <lineage>
        <taxon>Bacteria</taxon>
        <taxon>Bacillati</taxon>
        <taxon>Actinomycetota</taxon>
        <taxon>Actinomycetes</taxon>
        <taxon>Streptosporangiales</taxon>
        <taxon>Thermomonosporaceae</taxon>
        <taxon>Actinoallomurus</taxon>
    </lineage>
</organism>
<protein>
    <submittedName>
        <fullName evidence="1">Uncharacterized protein</fullName>
    </submittedName>
</protein>
<comment type="caution">
    <text evidence="1">The sequence shown here is derived from an EMBL/GenBank/DDBJ whole genome shotgun (WGS) entry which is preliminary data.</text>
</comment>
<evidence type="ECO:0000313" key="2">
    <source>
        <dbReference type="Proteomes" id="UP001589627"/>
    </source>
</evidence>
<proteinExistence type="predicted"/>
<dbReference type="EMBL" id="JBHLZP010000745">
    <property type="protein sequence ID" value="MFB9839557.1"/>
    <property type="molecule type" value="Genomic_DNA"/>
</dbReference>
<sequence>MTRRRAQPPEAVFEEMLRAARELLAVRSPLDAELIVSEMLGAWWGKRLVHDDVEELVGEALVDHAAKAGTPAALALLTGIAYLGTPRQAAKAERAALPLMEAGVARPGWAGRVGVVV</sequence>